<evidence type="ECO:0000313" key="13">
    <source>
        <dbReference type="EMBL" id="CAA7404101.1"/>
    </source>
</evidence>
<keyword evidence="2 7" id="KW-0479">Metal-binding</keyword>
<feature type="disulfide bond" evidence="8">
    <location>
        <begin position="91"/>
        <end position="103"/>
    </location>
</feature>
<evidence type="ECO:0000256" key="1">
    <source>
        <dbReference type="ARBA" id="ARBA00009928"/>
    </source>
</evidence>
<feature type="disulfide bond" evidence="8">
    <location>
        <begin position="102"/>
        <end position="164"/>
    </location>
</feature>
<dbReference type="AlphaFoldDB" id="A0A7I8L253"/>
<evidence type="ECO:0000259" key="11">
    <source>
        <dbReference type="PROSITE" id="PS00497"/>
    </source>
</evidence>
<dbReference type="PROSITE" id="PS00498">
    <property type="entry name" value="TYROSINASE_2"/>
    <property type="match status" value="1"/>
</dbReference>
<name>A0A7I8L253_SPIIN</name>
<dbReference type="SUPFAM" id="SSF48056">
    <property type="entry name" value="Di-copper centre-containing domain"/>
    <property type="match status" value="1"/>
</dbReference>
<dbReference type="EMBL" id="LR746273">
    <property type="protein sequence ID" value="CAA7404101.1"/>
    <property type="molecule type" value="Genomic_DNA"/>
</dbReference>
<dbReference type="PANTHER" id="PTHR11474">
    <property type="entry name" value="TYROSINASE FAMILY MEMBER"/>
    <property type="match status" value="1"/>
</dbReference>
<dbReference type="Pfam" id="PF12142">
    <property type="entry name" value="PPO1_DWL"/>
    <property type="match status" value="1"/>
</dbReference>
<dbReference type="PRINTS" id="PR00092">
    <property type="entry name" value="TYROSINASE"/>
</dbReference>
<comment type="cofactor">
    <cofactor evidence="7">
        <name>Cu(2+)</name>
        <dbReference type="ChEBI" id="CHEBI:29036"/>
    </cofactor>
    <text evidence="7">Binds 2 copper ions per subunit.</text>
</comment>
<feature type="binding site" evidence="7">
    <location>
        <position position="193"/>
    </location>
    <ligand>
        <name>Cu cation</name>
        <dbReference type="ChEBI" id="CHEBI:23378"/>
        <label>A</label>
    </ligand>
</feature>
<dbReference type="PROSITE" id="PS00497">
    <property type="entry name" value="TYROSINASE_1"/>
    <property type="match status" value="1"/>
</dbReference>
<dbReference type="PANTHER" id="PTHR11474:SF76">
    <property type="entry name" value="SHKT DOMAIN-CONTAINING PROTEIN"/>
    <property type="match status" value="1"/>
</dbReference>
<accession>A0A7I8L253</accession>
<evidence type="ECO:0000256" key="9">
    <source>
        <dbReference type="PIRSR" id="PIRSR000290-3"/>
    </source>
</evidence>
<dbReference type="InterPro" id="IPR050316">
    <property type="entry name" value="Tyrosinase/Hemocyanin"/>
</dbReference>
<dbReference type="InterPro" id="IPR022739">
    <property type="entry name" value="Polyphenol_oxidase_cen"/>
</dbReference>
<dbReference type="InterPro" id="IPR016213">
    <property type="entry name" value="Polyphenol_oxidase"/>
</dbReference>
<evidence type="ECO:0000256" key="7">
    <source>
        <dbReference type="PIRSR" id="PIRSR000290-1"/>
    </source>
</evidence>
<feature type="binding site" evidence="7">
    <location>
        <position position="317"/>
    </location>
    <ligand>
        <name>Cu cation</name>
        <dbReference type="ChEBI" id="CHEBI:23378"/>
        <label>B</label>
    </ligand>
</feature>
<feature type="region of interest" description="Disordered" evidence="10">
    <location>
        <begin position="13"/>
        <end position="42"/>
    </location>
</feature>
<protein>
    <recommendedName>
        <fullName evidence="11 12">Tyrosinase copper-binding domain-containing protein</fullName>
    </recommendedName>
</protein>
<dbReference type="Gene3D" id="1.10.1280.10">
    <property type="entry name" value="Di-copper center containing domain from catechol oxidase"/>
    <property type="match status" value="1"/>
</dbReference>
<evidence type="ECO:0000256" key="4">
    <source>
        <dbReference type="ARBA" id="ARBA00023002"/>
    </source>
</evidence>
<dbReference type="InterPro" id="IPR008922">
    <property type="entry name" value="Di-copper_centre_dom_sf"/>
</dbReference>
<evidence type="ECO:0000256" key="2">
    <source>
        <dbReference type="ARBA" id="ARBA00022723"/>
    </source>
</evidence>
<reference evidence="13" key="1">
    <citation type="submission" date="2020-02" db="EMBL/GenBank/DDBJ databases">
        <authorList>
            <person name="Scholz U."/>
            <person name="Mascher M."/>
            <person name="Fiebig A."/>
        </authorList>
    </citation>
    <scope>NUCLEOTIDE SEQUENCE</scope>
</reference>
<gene>
    <name evidence="13" type="ORF">SI8410_10014779</name>
</gene>
<feature type="region of interest" description="Disordered" evidence="10">
    <location>
        <begin position="418"/>
        <end position="445"/>
    </location>
</feature>
<keyword evidence="6 8" id="KW-1015">Disulfide bond</keyword>
<dbReference type="GO" id="GO:0004097">
    <property type="term" value="F:catechol oxidase activity"/>
    <property type="evidence" value="ECO:0007669"/>
    <property type="project" value="InterPro"/>
</dbReference>
<dbReference type="Pfam" id="PF12143">
    <property type="entry name" value="PPO1_KFDV"/>
    <property type="match status" value="1"/>
</dbReference>
<evidence type="ECO:0000256" key="10">
    <source>
        <dbReference type="SAM" id="MobiDB-lite"/>
    </source>
</evidence>
<evidence type="ECO:0000256" key="6">
    <source>
        <dbReference type="ARBA" id="ARBA00023157"/>
    </source>
</evidence>
<feature type="binding site" evidence="7">
    <location>
        <position position="184"/>
    </location>
    <ligand>
        <name>Cu cation</name>
        <dbReference type="ChEBI" id="CHEBI:23378"/>
        <label>A</label>
    </ligand>
</feature>
<feature type="binding site" evidence="7">
    <location>
        <position position="163"/>
    </location>
    <ligand>
        <name>Cu cation</name>
        <dbReference type="ChEBI" id="CHEBI:23378"/>
        <label>A</label>
    </ligand>
</feature>
<keyword evidence="5 7" id="KW-0186">Copper</keyword>
<feature type="cross-link" description="2'-(S-cysteinyl)-histidine (Cys-His)" evidence="9">
    <location>
        <begin position="167"/>
        <end position="184"/>
    </location>
</feature>
<comment type="similarity">
    <text evidence="1">Belongs to the tyrosinase family.</text>
</comment>
<evidence type="ECO:0000256" key="3">
    <source>
        <dbReference type="ARBA" id="ARBA00022784"/>
    </source>
</evidence>
<organism evidence="13 14">
    <name type="scientific">Spirodela intermedia</name>
    <name type="common">Intermediate duckweed</name>
    <dbReference type="NCBI Taxonomy" id="51605"/>
    <lineage>
        <taxon>Eukaryota</taxon>
        <taxon>Viridiplantae</taxon>
        <taxon>Streptophyta</taxon>
        <taxon>Embryophyta</taxon>
        <taxon>Tracheophyta</taxon>
        <taxon>Spermatophyta</taxon>
        <taxon>Magnoliopsida</taxon>
        <taxon>Liliopsida</taxon>
        <taxon>Araceae</taxon>
        <taxon>Lemnoideae</taxon>
        <taxon>Spirodela</taxon>
    </lineage>
</organism>
<dbReference type="Pfam" id="PF00264">
    <property type="entry name" value="Tyrosinase"/>
    <property type="match status" value="1"/>
</dbReference>
<sequence>MAGISQLISTALSSPASPACPFQRGRRSQASAPRRPRAARPAVISCESRPPERVDRREVLLGLGGMCAAGGLGIGRDALALPIQAPDLSKCQPTGTNSGTNCCPPYDATIVDYKFTPTGPPRVRPAAHTVDEAYLAKYKKAVKLMRELPPDDPRSFAQQANVHCAYCDGAYDQVGFPGLELQVHNSWLFFPFHRFYLHFHERILGKLIGDESFALPFWNWDAPAGMTLPKIYTDPRSSLYDPLRDAAHQPPALVDFDLGDAAPTAQRQIDLNLSIMYRQMISSARTTKLFMGQPYRAGGNRNPGSGSLETSPHGPVHVWVGDPKQPNGENMGIFYSAARDPIFYAHHANVDRMWHLWKKLDPRNVDFTDGDWLESSFLFYDEAARLVRVKVKDCLEPEMLGFTYQNVEVPWLRNRATPRSAPSAASSSTSSSSKNQRRAKLLKSARETASFPLTLSSAASVSVKRPKVSRSPADKDKEEEILVVEGIEFNGEVCVKFDVYVDETDTADVKPDDSEFAGSFVNVPHRKGHNTKMAAVKTTLRLGISDLLEDLKLEDEEELLVTLVPRKGKGKFNIGGVRIELSS</sequence>
<feature type="domain" description="Tyrosinase copper-binding" evidence="11">
    <location>
        <begin position="184"/>
        <end position="201"/>
    </location>
</feature>
<evidence type="ECO:0000259" key="12">
    <source>
        <dbReference type="PROSITE" id="PS00498"/>
    </source>
</evidence>
<feature type="compositionally biased region" description="Low complexity" evidence="10">
    <location>
        <begin position="418"/>
        <end position="433"/>
    </location>
</feature>
<dbReference type="Proteomes" id="UP000663760">
    <property type="component" value="Chromosome 10"/>
</dbReference>
<dbReference type="InterPro" id="IPR002227">
    <property type="entry name" value="Tyrosinase_Cu-bd"/>
</dbReference>
<feature type="binding site" evidence="7">
    <location>
        <position position="313"/>
    </location>
    <ligand>
        <name>Cu cation</name>
        <dbReference type="ChEBI" id="CHEBI:23378"/>
        <label>B</label>
    </ligand>
</feature>
<feature type="domain" description="Tyrosinase copper-binding" evidence="12">
    <location>
        <begin position="340"/>
        <end position="351"/>
    </location>
</feature>
<proteinExistence type="inferred from homology"/>
<feature type="binding site" evidence="7">
    <location>
        <position position="347"/>
    </location>
    <ligand>
        <name>Cu cation</name>
        <dbReference type="ChEBI" id="CHEBI:23378"/>
        <label>B</label>
    </ligand>
</feature>
<dbReference type="PIRSF" id="PIRSF000290">
    <property type="entry name" value="PPO_plant"/>
    <property type="match status" value="1"/>
</dbReference>
<dbReference type="OrthoDB" id="6132182at2759"/>
<keyword evidence="3" id="KW-0883">Thioether bond</keyword>
<dbReference type="GO" id="GO:0046148">
    <property type="term" value="P:pigment biosynthetic process"/>
    <property type="evidence" value="ECO:0007669"/>
    <property type="project" value="InterPro"/>
</dbReference>
<evidence type="ECO:0000256" key="5">
    <source>
        <dbReference type="ARBA" id="ARBA00023008"/>
    </source>
</evidence>
<evidence type="ECO:0000313" key="14">
    <source>
        <dbReference type="Proteomes" id="UP000663760"/>
    </source>
</evidence>
<dbReference type="InterPro" id="IPR022740">
    <property type="entry name" value="Polyphenol_oxidase_C"/>
</dbReference>
<keyword evidence="4" id="KW-0560">Oxidoreductase</keyword>
<keyword evidence="14" id="KW-1185">Reference proteome</keyword>
<dbReference type="GO" id="GO:0046872">
    <property type="term" value="F:metal ion binding"/>
    <property type="evidence" value="ECO:0007669"/>
    <property type="project" value="UniProtKB-KW"/>
</dbReference>
<evidence type="ECO:0000256" key="8">
    <source>
        <dbReference type="PIRSR" id="PIRSR000290-2"/>
    </source>
</evidence>